<dbReference type="InterPro" id="IPR053164">
    <property type="entry name" value="IS1016-like_transposase"/>
</dbReference>
<comment type="caution">
    <text evidence="2">The sequence shown here is derived from an EMBL/GenBank/DDBJ whole genome shotgun (WGS) entry which is preliminary data.</text>
</comment>
<keyword evidence="3" id="KW-1185">Reference proteome</keyword>
<feature type="domain" description="ISXO2-like transposase" evidence="1">
    <location>
        <begin position="75"/>
        <end position="136"/>
    </location>
</feature>
<dbReference type="InterPro" id="IPR024445">
    <property type="entry name" value="Tnp_ISXO2-like"/>
</dbReference>
<dbReference type="PANTHER" id="PTHR47163">
    <property type="entry name" value="DDE_TNP_IS1595 DOMAIN-CONTAINING PROTEIN"/>
    <property type="match status" value="1"/>
</dbReference>
<protein>
    <recommendedName>
        <fullName evidence="1">ISXO2-like transposase domain-containing protein</fullName>
    </recommendedName>
</protein>
<reference evidence="2 3" key="1">
    <citation type="journal article" date="2014" name="Genome Biol. Evol.">
        <title>The genome of the myxosporean Thelohanellus kitauei shows adaptations to nutrient acquisition within its fish host.</title>
        <authorList>
            <person name="Yang Y."/>
            <person name="Xiong J."/>
            <person name="Zhou Z."/>
            <person name="Huo F."/>
            <person name="Miao W."/>
            <person name="Ran C."/>
            <person name="Liu Y."/>
            <person name="Zhang J."/>
            <person name="Feng J."/>
            <person name="Wang M."/>
            <person name="Wang M."/>
            <person name="Wang L."/>
            <person name="Yao B."/>
        </authorList>
    </citation>
    <scope>NUCLEOTIDE SEQUENCE [LARGE SCALE GENOMIC DNA]</scope>
    <source>
        <strain evidence="2">Wuqing</strain>
    </source>
</reference>
<accession>A0A0C2IMP8</accession>
<proteinExistence type="predicted"/>
<dbReference type="EMBL" id="JWZT01003490">
    <property type="protein sequence ID" value="KII66674.1"/>
    <property type="molecule type" value="Genomic_DNA"/>
</dbReference>
<sequence length="174" mass="20273">MYYQGPTPNSTDDGFLKICNFTLFPTQKLNYDPGLYHQKRRHNRVNRRINTGENKYQQGHIASAAWILGGVERKREKNAKPLINIIRRHVLPDCTITTECFRSYSKLSSYYEHLTVNHSQTFINWANGACTNTIERTRKNSYNEDGNTEENTIDQFLENFHGEEKILNISGKQL</sequence>
<name>A0A0C2IMP8_THEKT</name>
<dbReference type="Pfam" id="PF12762">
    <property type="entry name" value="DDE_Tnp_IS1595"/>
    <property type="match status" value="1"/>
</dbReference>
<dbReference type="AlphaFoldDB" id="A0A0C2IMP8"/>
<dbReference type="PANTHER" id="PTHR47163:SF2">
    <property type="entry name" value="SI:DKEY-17M8.2"/>
    <property type="match status" value="1"/>
</dbReference>
<evidence type="ECO:0000313" key="3">
    <source>
        <dbReference type="Proteomes" id="UP000031668"/>
    </source>
</evidence>
<dbReference type="OrthoDB" id="10067637at2759"/>
<evidence type="ECO:0000313" key="2">
    <source>
        <dbReference type="EMBL" id="KII66674.1"/>
    </source>
</evidence>
<organism evidence="2 3">
    <name type="scientific">Thelohanellus kitauei</name>
    <name type="common">Myxosporean</name>
    <dbReference type="NCBI Taxonomy" id="669202"/>
    <lineage>
        <taxon>Eukaryota</taxon>
        <taxon>Metazoa</taxon>
        <taxon>Cnidaria</taxon>
        <taxon>Myxozoa</taxon>
        <taxon>Myxosporea</taxon>
        <taxon>Bivalvulida</taxon>
        <taxon>Platysporina</taxon>
        <taxon>Myxobolidae</taxon>
        <taxon>Thelohanellus</taxon>
    </lineage>
</organism>
<evidence type="ECO:0000259" key="1">
    <source>
        <dbReference type="Pfam" id="PF12762"/>
    </source>
</evidence>
<gene>
    <name evidence="2" type="ORF">RF11_12702</name>
</gene>
<dbReference type="Proteomes" id="UP000031668">
    <property type="component" value="Unassembled WGS sequence"/>
</dbReference>